<dbReference type="PIRSF" id="PIRSF029285">
    <property type="entry name" value="Aminopept"/>
    <property type="match status" value="1"/>
</dbReference>
<reference evidence="2 3" key="1">
    <citation type="journal article" date="2016" name="C (Basel)">
        <title>Selective Growth of and Electricity Production by Marine Exoelectrogenic Bacteria in Self-Aggregated Hydrogel of Microbially Reduced Graphene Oxide.</title>
        <authorList>
            <person name="Yoshida N."/>
            <person name="Goto Y."/>
            <person name="Miyata Y."/>
        </authorList>
    </citation>
    <scope>NUCLEOTIDE SEQUENCE [LARGE SCALE GENOMIC DNA]</scope>
    <source>
        <strain evidence="2 3">NIT-T3</strain>
    </source>
</reference>
<organism evidence="2 3">
    <name type="scientific">Desulfuromonas versatilis</name>
    <dbReference type="NCBI Taxonomy" id="2802975"/>
    <lineage>
        <taxon>Bacteria</taxon>
        <taxon>Pseudomonadati</taxon>
        <taxon>Thermodesulfobacteriota</taxon>
        <taxon>Desulfuromonadia</taxon>
        <taxon>Desulfuromonadales</taxon>
        <taxon>Desulfuromonadaceae</taxon>
        <taxon>Desulfuromonas</taxon>
    </lineage>
</organism>
<keyword evidence="2" id="KW-0645">Protease</keyword>
<dbReference type="Pfam" id="PF10023">
    <property type="entry name" value="Aminopep"/>
    <property type="match status" value="1"/>
</dbReference>
<accession>A0ABN6DZS3</accession>
<feature type="chain" id="PRO_5046846035" evidence="1">
    <location>
        <begin position="19"/>
        <end position="369"/>
    </location>
</feature>
<evidence type="ECO:0000256" key="1">
    <source>
        <dbReference type="SAM" id="SignalP"/>
    </source>
</evidence>
<reference evidence="2 3" key="2">
    <citation type="journal article" date="2021" name="Int. J. Syst. Evol. Microbiol.">
        <title>Isolation and Polyphasic Characterization of Desulfuromonas versatilis sp. Nov., an Electrogenic Bacteria Capable of Versatile Metabolism Isolated from a Graphene Oxide-Reducing Enrichment Culture.</title>
        <authorList>
            <person name="Xie L."/>
            <person name="Yoshida N."/>
            <person name="Ishii S."/>
            <person name="Meng L."/>
        </authorList>
    </citation>
    <scope>NUCLEOTIDE SEQUENCE [LARGE SCALE GENOMIC DNA]</scope>
    <source>
        <strain evidence="2 3">NIT-T3</strain>
    </source>
</reference>
<proteinExistence type="predicted"/>
<keyword evidence="2" id="KW-0378">Hydrolase</keyword>
<keyword evidence="2" id="KW-0031">Aminopeptidase</keyword>
<dbReference type="PROSITE" id="PS51257">
    <property type="entry name" value="PROKAR_LIPOPROTEIN"/>
    <property type="match status" value="1"/>
</dbReference>
<feature type="signal peptide" evidence="1">
    <location>
        <begin position="1"/>
        <end position="18"/>
    </location>
</feature>
<gene>
    <name evidence="2" type="ORF">DESUT3_26490</name>
</gene>
<protein>
    <submittedName>
        <fullName evidence="2">Aminopeptidase</fullName>
    </submittedName>
</protein>
<keyword evidence="1" id="KW-0732">Signal</keyword>
<dbReference type="RefSeq" id="WP_221248998.1">
    <property type="nucleotide sequence ID" value="NZ_AP024355.1"/>
</dbReference>
<name>A0ABN6DZS3_9BACT</name>
<keyword evidence="3" id="KW-1185">Reference proteome</keyword>
<dbReference type="Proteomes" id="UP001319827">
    <property type="component" value="Chromosome"/>
</dbReference>
<evidence type="ECO:0000313" key="3">
    <source>
        <dbReference type="Proteomes" id="UP001319827"/>
    </source>
</evidence>
<sequence length="369" mass="41872">MRRRTILFILAFSGFSLAGLASCSNFDYYAQCVSGHVDVMRRCRPIPQVIEDPDTRPELKKQLQTILEIRDFASRELRLPENGSYRSYADLERPYVVWNVVAAPEFSLEPLQWCFPVAGCVAYRGYFKREEAERFADGLRAAGHDVTVYGVAAYSTLNWFDDPVLNTFCNRPEPNLAGLIFHELAHQRLYVKGDSGFNEAFAKTVELEGVARWLASRGEGEGHGAYLAEFHREEQFIETVLEYREKLKELYARPLPFQQKRARKQEIYDEMRSAYDQLKSSWGGSHGYDRWFGEGLNNARLVSISTYRVLVPAFRELLGRAGGDLEAFYTEAAKLGKLPVDSRGEALDELTRAATLLPVGMLEGEPGPL</sequence>
<evidence type="ECO:0000313" key="2">
    <source>
        <dbReference type="EMBL" id="BCR05580.1"/>
    </source>
</evidence>
<dbReference type="EMBL" id="AP024355">
    <property type="protein sequence ID" value="BCR05580.1"/>
    <property type="molecule type" value="Genomic_DNA"/>
</dbReference>
<dbReference type="InterPro" id="IPR014553">
    <property type="entry name" value="Aminopept"/>
</dbReference>
<dbReference type="GO" id="GO:0004177">
    <property type="term" value="F:aminopeptidase activity"/>
    <property type="evidence" value="ECO:0007669"/>
    <property type="project" value="UniProtKB-KW"/>
</dbReference>